<dbReference type="GO" id="GO:0009279">
    <property type="term" value="C:cell outer membrane"/>
    <property type="evidence" value="ECO:0007669"/>
    <property type="project" value="UniProtKB-SubCell"/>
</dbReference>
<accession>A0A2P7BD33</accession>
<dbReference type="Pfam" id="PF07715">
    <property type="entry name" value="Plug"/>
    <property type="match status" value="1"/>
</dbReference>
<keyword evidence="9 10" id="KW-0998">Cell outer membrane</keyword>
<evidence type="ECO:0000256" key="4">
    <source>
        <dbReference type="ARBA" id="ARBA00022452"/>
    </source>
</evidence>
<evidence type="ECO:0000313" key="15">
    <source>
        <dbReference type="EMBL" id="PSH64349.1"/>
    </source>
</evidence>
<evidence type="ECO:0000256" key="10">
    <source>
        <dbReference type="PROSITE-ProRule" id="PRU01360"/>
    </source>
</evidence>
<evidence type="ECO:0000259" key="14">
    <source>
        <dbReference type="Pfam" id="PF07715"/>
    </source>
</evidence>
<dbReference type="SUPFAM" id="SSF56935">
    <property type="entry name" value="Porins"/>
    <property type="match status" value="1"/>
</dbReference>
<keyword evidence="3 10" id="KW-0813">Transport</keyword>
<dbReference type="InterPro" id="IPR012910">
    <property type="entry name" value="Plug_dom"/>
</dbReference>
<dbReference type="InterPro" id="IPR036942">
    <property type="entry name" value="Beta-barrel_TonB_sf"/>
</dbReference>
<dbReference type="InterPro" id="IPR011276">
    <property type="entry name" value="TonB_haem/Hb_rcpt"/>
</dbReference>
<dbReference type="NCBIfam" id="TIGR01785">
    <property type="entry name" value="TonB-hemin"/>
    <property type="match status" value="1"/>
</dbReference>
<dbReference type="InterPro" id="IPR037066">
    <property type="entry name" value="Plug_dom_sf"/>
</dbReference>
<evidence type="ECO:0000256" key="12">
    <source>
        <dbReference type="SAM" id="SignalP"/>
    </source>
</evidence>
<feature type="domain" description="TonB-dependent receptor-like beta-barrel" evidence="13">
    <location>
        <begin position="265"/>
        <end position="683"/>
    </location>
</feature>
<dbReference type="PANTHER" id="PTHR30069:SF56">
    <property type="entry name" value="TONB-DEPENDENT HEME RECEPTOR A"/>
    <property type="match status" value="1"/>
</dbReference>
<reference evidence="16" key="1">
    <citation type="submission" date="2017-11" db="EMBL/GenBank/DDBJ databases">
        <authorList>
            <person name="Kuznetsova I."/>
            <person name="Sazanova A."/>
            <person name="Chirak E."/>
            <person name="Safronova V."/>
            <person name="Willems A."/>
        </authorList>
    </citation>
    <scope>NUCLEOTIDE SEQUENCE [LARGE SCALE GENOMIC DNA]</scope>
    <source>
        <strain evidence="16">STM 196</strain>
    </source>
</reference>
<evidence type="ECO:0000256" key="5">
    <source>
        <dbReference type="ARBA" id="ARBA00022692"/>
    </source>
</evidence>
<keyword evidence="7 11" id="KW-0798">TonB box</keyword>
<proteinExistence type="inferred from homology"/>
<name>A0A2P7BD33_9HYPH</name>
<dbReference type="GO" id="GO:0015232">
    <property type="term" value="F:heme transmembrane transporter activity"/>
    <property type="evidence" value="ECO:0007669"/>
    <property type="project" value="InterPro"/>
</dbReference>
<dbReference type="Proteomes" id="UP000241444">
    <property type="component" value="Unassembled WGS sequence"/>
</dbReference>
<dbReference type="Pfam" id="PF00593">
    <property type="entry name" value="TonB_dep_Rec_b-barrel"/>
    <property type="match status" value="1"/>
</dbReference>
<keyword evidence="6 12" id="KW-0732">Signal</keyword>
<organism evidence="15 16">
    <name type="scientific">Phyllobacterium brassicacearum</name>
    <dbReference type="NCBI Taxonomy" id="314235"/>
    <lineage>
        <taxon>Bacteria</taxon>
        <taxon>Pseudomonadati</taxon>
        <taxon>Pseudomonadota</taxon>
        <taxon>Alphaproteobacteria</taxon>
        <taxon>Hyphomicrobiales</taxon>
        <taxon>Phyllobacteriaceae</taxon>
        <taxon>Phyllobacterium</taxon>
    </lineage>
</organism>
<dbReference type="InterPro" id="IPR010949">
    <property type="entry name" value="TonB_Hb/transfer/lactofer_rcpt"/>
</dbReference>
<dbReference type="GO" id="GO:0015344">
    <property type="term" value="F:siderophore uptake transmembrane transporter activity"/>
    <property type="evidence" value="ECO:0007669"/>
    <property type="project" value="TreeGrafter"/>
</dbReference>
<evidence type="ECO:0000256" key="3">
    <source>
        <dbReference type="ARBA" id="ARBA00022448"/>
    </source>
</evidence>
<evidence type="ECO:0000313" key="16">
    <source>
        <dbReference type="Proteomes" id="UP000241444"/>
    </source>
</evidence>
<evidence type="ECO:0000256" key="11">
    <source>
        <dbReference type="RuleBase" id="RU003357"/>
    </source>
</evidence>
<dbReference type="InterPro" id="IPR039426">
    <property type="entry name" value="TonB-dep_rcpt-like"/>
</dbReference>
<sequence>MGLVARNVTALLGGAAMTIMVGAHVAGAQQAEQKTETGEQTQAGAAKKGRVTLLQRLVVGAGVDKIAIDTPQAVTVVDQEQIDQDQPQTIGDTLRDVPGVTAIGSDRIFGEAFNIRGIGGAAAADESKIIINVDGTPKFYEQYRMGSFFSDPELYKQVEVLRGPASSTLYGSGALGGVINLTTKDAADFLAPGQNNAVRVKSAYDSNGTGLLGSTIYATRLNDNFEFLGMGNYRQSDDYKDGNGDEIPGSSFDSWSGLAKGTYRFGDGNEQSIRLSYQRWQGDGDDQAYAQTDDNDFGTVDRKVTDQTLVFAYENPASDNPWLDLKLNLSYSDTSNEQSNASGIPGTPNQLFDDSDYSYKTLQARLENTFEYKADNFENYLTVGTQISHQDREAESIAGIQPGSILFHPEGTENKYGFYAQNEFVWREKLTLIPGIRYDYRDTSPADGISGAEDSSDDAFSPKLAALYKLNDNFSVFGSVAHTERFPTIDELYSTSAPGRTYPGGRAASLDLEKETSNNYEAGFAVSGYDLVRAGDTLQLKTTGFYNQIRNLISTNPNNRSRLPVTYYVNINEAKIYGVEVEGSYDAEVFFTRLAYSNIKGEDEETGEPLTTIPAQTLAMTIGGRIIDYGVEYGWRSTFAAHADTGFTGEPTAGYGLHDIFASWKPIDEKYAGFEARFAVENLFDKFYRNNLAGTDGKGRTFKITLAKQFGW</sequence>
<keyword evidence="8 10" id="KW-0472">Membrane</keyword>
<evidence type="ECO:0000256" key="8">
    <source>
        <dbReference type="ARBA" id="ARBA00023136"/>
    </source>
</evidence>
<feature type="chain" id="PRO_5015198925" evidence="12">
    <location>
        <begin position="26"/>
        <end position="712"/>
    </location>
</feature>
<evidence type="ECO:0000256" key="9">
    <source>
        <dbReference type="ARBA" id="ARBA00023237"/>
    </source>
</evidence>
<dbReference type="PANTHER" id="PTHR30069">
    <property type="entry name" value="TONB-DEPENDENT OUTER MEMBRANE RECEPTOR"/>
    <property type="match status" value="1"/>
</dbReference>
<dbReference type="EMBL" id="PGGO01000020">
    <property type="protein sequence ID" value="PSH64349.1"/>
    <property type="molecule type" value="Genomic_DNA"/>
</dbReference>
<comment type="subcellular location">
    <subcellularLocation>
        <location evidence="1 10">Cell outer membrane</location>
        <topology evidence="1 10">Multi-pass membrane protein</topology>
    </subcellularLocation>
</comment>
<dbReference type="Gene3D" id="2.170.130.10">
    <property type="entry name" value="TonB-dependent receptor, plug domain"/>
    <property type="match status" value="1"/>
</dbReference>
<keyword evidence="15" id="KW-0675">Receptor</keyword>
<evidence type="ECO:0000256" key="2">
    <source>
        <dbReference type="ARBA" id="ARBA00009810"/>
    </source>
</evidence>
<protein>
    <submittedName>
        <fullName evidence="15">TonB-dependent receptor</fullName>
    </submittedName>
</protein>
<feature type="signal peptide" evidence="12">
    <location>
        <begin position="1"/>
        <end position="25"/>
    </location>
</feature>
<comment type="similarity">
    <text evidence="2 10 11">Belongs to the TonB-dependent receptor family.</text>
</comment>
<dbReference type="Gene3D" id="2.40.170.20">
    <property type="entry name" value="TonB-dependent receptor, beta-barrel domain"/>
    <property type="match status" value="1"/>
</dbReference>
<keyword evidence="4 10" id="KW-1134">Transmembrane beta strand</keyword>
<dbReference type="GO" id="GO:0044718">
    <property type="term" value="P:siderophore transmembrane transport"/>
    <property type="evidence" value="ECO:0007669"/>
    <property type="project" value="TreeGrafter"/>
</dbReference>
<feature type="domain" description="TonB-dependent receptor plug" evidence="14">
    <location>
        <begin position="68"/>
        <end position="178"/>
    </location>
</feature>
<dbReference type="PROSITE" id="PS52016">
    <property type="entry name" value="TONB_DEPENDENT_REC_3"/>
    <property type="match status" value="1"/>
</dbReference>
<evidence type="ECO:0000256" key="7">
    <source>
        <dbReference type="ARBA" id="ARBA00023077"/>
    </source>
</evidence>
<dbReference type="CDD" id="cd01347">
    <property type="entry name" value="ligand_gated_channel"/>
    <property type="match status" value="1"/>
</dbReference>
<dbReference type="InterPro" id="IPR000531">
    <property type="entry name" value="Beta-barrel_TonB"/>
</dbReference>
<evidence type="ECO:0000259" key="13">
    <source>
        <dbReference type="Pfam" id="PF00593"/>
    </source>
</evidence>
<keyword evidence="5 10" id="KW-0812">Transmembrane</keyword>
<comment type="caution">
    <text evidence="15">The sequence shown here is derived from an EMBL/GenBank/DDBJ whole genome shotgun (WGS) entry which is preliminary data.</text>
</comment>
<gene>
    <name evidence="15" type="ORF">CU102_21925</name>
</gene>
<dbReference type="NCBIfam" id="TIGR01786">
    <property type="entry name" value="TonB-hemlactrns"/>
    <property type="match status" value="1"/>
</dbReference>
<dbReference type="AlphaFoldDB" id="A0A2P7BD33"/>
<dbReference type="OrthoDB" id="9796221at2"/>
<keyword evidence="16" id="KW-1185">Reference proteome</keyword>
<evidence type="ECO:0000256" key="1">
    <source>
        <dbReference type="ARBA" id="ARBA00004571"/>
    </source>
</evidence>
<evidence type="ECO:0000256" key="6">
    <source>
        <dbReference type="ARBA" id="ARBA00022729"/>
    </source>
</evidence>